<sequence>MTVEYAYLSICLLHLYPALLTPKGTRRSHLAKIASSARSFHCSAVDQAGGAWRVRQGFPVNPSEYGPLTDLPDWSFADGRPAPPMQGYLRRREKNAELARRVVMISAEIDSGMEKWEAKQREEEQKAQEKRRKRLQPKGYSIPETPK</sequence>
<keyword evidence="11" id="KW-1185">Reference proteome</keyword>
<name>H9G4V7_ANOCA</name>
<evidence type="ECO:0000256" key="8">
    <source>
        <dbReference type="ARBA" id="ARBA00035425"/>
    </source>
</evidence>
<dbReference type="Proteomes" id="UP000001646">
    <property type="component" value="Unplaced"/>
</dbReference>
<keyword evidence="3" id="KW-0809">Transit peptide</keyword>
<dbReference type="HOGENOM" id="CLU_135844_0_0_1"/>
<keyword evidence="6" id="KW-0687">Ribonucleoprotein</keyword>
<dbReference type="STRING" id="28377.ENSACAP00000001166"/>
<evidence type="ECO:0000256" key="5">
    <source>
        <dbReference type="ARBA" id="ARBA00023128"/>
    </source>
</evidence>
<dbReference type="InParanoid" id="H9G4V7"/>
<keyword evidence="5" id="KW-0496">Mitochondrion</keyword>
<gene>
    <name evidence="10" type="primary">MRPL52</name>
</gene>
<dbReference type="GO" id="GO:0032543">
    <property type="term" value="P:mitochondrial translation"/>
    <property type="evidence" value="ECO:0007669"/>
    <property type="project" value="InterPro"/>
</dbReference>
<dbReference type="GO" id="GO:0003735">
    <property type="term" value="F:structural constituent of ribosome"/>
    <property type="evidence" value="ECO:0007669"/>
    <property type="project" value="InterPro"/>
</dbReference>
<keyword evidence="4" id="KW-0689">Ribosomal protein</keyword>
<evidence type="ECO:0000256" key="9">
    <source>
        <dbReference type="SAM" id="MobiDB-lite"/>
    </source>
</evidence>
<evidence type="ECO:0000256" key="2">
    <source>
        <dbReference type="ARBA" id="ARBA00007232"/>
    </source>
</evidence>
<evidence type="ECO:0000256" key="6">
    <source>
        <dbReference type="ARBA" id="ARBA00023274"/>
    </source>
</evidence>
<protein>
    <recommendedName>
        <fullName evidence="7">Large ribosomal subunit protein mL52</fullName>
    </recommendedName>
    <alternativeName>
        <fullName evidence="8">39S ribosomal protein L52, mitochondrial</fullName>
    </alternativeName>
</protein>
<dbReference type="AlphaFoldDB" id="H9G4V7"/>
<proteinExistence type="inferred from homology"/>
<evidence type="ECO:0000256" key="1">
    <source>
        <dbReference type="ARBA" id="ARBA00004173"/>
    </source>
</evidence>
<evidence type="ECO:0000313" key="11">
    <source>
        <dbReference type="Proteomes" id="UP000001646"/>
    </source>
</evidence>
<dbReference type="Ensembl" id="ENSACAT00000001199.4">
    <property type="protein sequence ID" value="ENSACAP00000001166.4"/>
    <property type="gene ID" value="ENSACAG00000001265.4"/>
</dbReference>
<dbReference type="GeneTree" id="ENSGT00390000005763"/>
<organism evidence="10 11">
    <name type="scientific">Anolis carolinensis</name>
    <name type="common">Green anole</name>
    <name type="synonym">American chameleon</name>
    <dbReference type="NCBI Taxonomy" id="28377"/>
    <lineage>
        <taxon>Eukaryota</taxon>
        <taxon>Metazoa</taxon>
        <taxon>Chordata</taxon>
        <taxon>Craniata</taxon>
        <taxon>Vertebrata</taxon>
        <taxon>Euteleostomi</taxon>
        <taxon>Lepidosauria</taxon>
        <taxon>Squamata</taxon>
        <taxon>Bifurcata</taxon>
        <taxon>Unidentata</taxon>
        <taxon>Episquamata</taxon>
        <taxon>Toxicofera</taxon>
        <taxon>Iguania</taxon>
        <taxon>Dactyloidae</taxon>
        <taxon>Anolis</taxon>
    </lineage>
</organism>
<reference evidence="10" key="1">
    <citation type="submission" date="2009-12" db="EMBL/GenBank/DDBJ databases">
        <title>The Genome Sequence of Anolis carolinensis (Green Anole Lizard).</title>
        <authorList>
            <consortium name="The Genome Sequencing Platform"/>
            <person name="Di Palma F."/>
            <person name="Alfoldi J."/>
            <person name="Heiman D."/>
            <person name="Young S."/>
            <person name="Grabherr M."/>
            <person name="Johnson J."/>
            <person name="Lander E.S."/>
            <person name="Lindblad-Toh K."/>
        </authorList>
    </citation>
    <scope>NUCLEOTIDE SEQUENCE [LARGE SCALE GENOMIC DNA]</scope>
    <source>
        <strain evidence="10">JBL SC #1</strain>
    </source>
</reference>
<dbReference type="PANTHER" id="PTHR34090">
    <property type="entry name" value="39S RIBOSOMAL PROTEIN L52, MITOCHONDRIAL"/>
    <property type="match status" value="1"/>
</dbReference>
<comment type="similarity">
    <text evidence="2">Belongs to the mitochondrion-specific ribosomal protein mL52 family.</text>
</comment>
<reference evidence="10" key="2">
    <citation type="submission" date="2025-08" db="UniProtKB">
        <authorList>
            <consortium name="Ensembl"/>
        </authorList>
    </citation>
    <scope>IDENTIFICATION</scope>
</reference>
<evidence type="ECO:0000313" key="10">
    <source>
        <dbReference type="Ensembl" id="ENSACAP00000001166.4"/>
    </source>
</evidence>
<evidence type="ECO:0000256" key="7">
    <source>
        <dbReference type="ARBA" id="ARBA00035181"/>
    </source>
</evidence>
<dbReference type="GO" id="GO:0005654">
    <property type="term" value="C:nucleoplasm"/>
    <property type="evidence" value="ECO:0007669"/>
    <property type="project" value="Ensembl"/>
</dbReference>
<accession>H9G4V7</accession>
<feature type="region of interest" description="Disordered" evidence="9">
    <location>
        <begin position="114"/>
        <end position="147"/>
    </location>
</feature>
<dbReference type="GO" id="GO:0005762">
    <property type="term" value="C:mitochondrial large ribosomal subunit"/>
    <property type="evidence" value="ECO:0000318"/>
    <property type="project" value="GO_Central"/>
</dbReference>
<evidence type="ECO:0000256" key="3">
    <source>
        <dbReference type="ARBA" id="ARBA00022946"/>
    </source>
</evidence>
<dbReference type="Pfam" id="PF18699">
    <property type="entry name" value="MRPL52"/>
    <property type="match status" value="1"/>
</dbReference>
<evidence type="ECO:0000256" key="4">
    <source>
        <dbReference type="ARBA" id="ARBA00022980"/>
    </source>
</evidence>
<dbReference type="eggNOG" id="ENOG502S4I0">
    <property type="taxonomic scope" value="Eukaryota"/>
</dbReference>
<dbReference type="PANTHER" id="PTHR34090:SF1">
    <property type="entry name" value="LARGE RIBOSOMAL SUBUNIT PROTEIN ML52"/>
    <property type="match status" value="1"/>
</dbReference>
<dbReference type="Bgee" id="ENSACAG00000001265">
    <property type="expression patterns" value="Expressed in dewlap and 14 other cell types or tissues"/>
</dbReference>
<feature type="compositionally biased region" description="Basic and acidic residues" evidence="9">
    <location>
        <begin position="114"/>
        <end position="128"/>
    </location>
</feature>
<reference evidence="10" key="3">
    <citation type="submission" date="2025-09" db="UniProtKB">
        <authorList>
            <consortium name="Ensembl"/>
        </authorList>
    </citation>
    <scope>IDENTIFICATION</scope>
</reference>
<dbReference type="GO" id="GO:0006412">
    <property type="term" value="P:translation"/>
    <property type="evidence" value="ECO:0000318"/>
    <property type="project" value="GO_Central"/>
</dbReference>
<comment type="subcellular location">
    <subcellularLocation>
        <location evidence="1">Mitochondrion</location>
    </subcellularLocation>
</comment>
<dbReference type="InterPro" id="IPR034596">
    <property type="entry name" value="Ribosomal_mL52"/>
</dbReference>